<dbReference type="AlphaFoldDB" id="T1KAZ8"/>
<keyword evidence="2" id="KW-1185">Reference proteome</keyword>
<dbReference type="EMBL" id="CAEY01001943">
    <property type="status" value="NOT_ANNOTATED_CDS"/>
    <property type="molecule type" value="Genomic_DNA"/>
</dbReference>
<evidence type="ECO:0000313" key="1">
    <source>
        <dbReference type="EnsemblMetazoa" id="tetur08g02330.1"/>
    </source>
</evidence>
<dbReference type="EnsemblMetazoa" id="tetur08g02330.1">
    <property type="protein sequence ID" value="tetur08g02330.1"/>
    <property type="gene ID" value="tetur08g02330"/>
</dbReference>
<proteinExistence type="predicted"/>
<dbReference type="Proteomes" id="UP000015104">
    <property type="component" value="Unassembled WGS sequence"/>
</dbReference>
<reference evidence="2" key="1">
    <citation type="submission" date="2011-08" db="EMBL/GenBank/DDBJ databases">
        <authorList>
            <person name="Rombauts S."/>
        </authorList>
    </citation>
    <scope>NUCLEOTIDE SEQUENCE</scope>
    <source>
        <strain evidence="2">London</strain>
    </source>
</reference>
<reference evidence="1" key="2">
    <citation type="submission" date="2015-06" db="UniProtKB">
        <authorList>
            <consortium name="EnsemblMetazoa"/>
        </authorList>
    </citation>
    <scope>IDENTIFICATION</scope>
</reference>
<dbReference type="HOGENOM" id="CLU_3300004_0_0_1"/>
<accession>T1KAZ8</accession>
<evidence type="ECO:0000313" key="2">
    <source>
        <dbReference type="Proteomes" id="UP000015104"/>
    </source>
</evidence>
<organism evidence="1 2">
    <name type="scientific">Tetranychus urticae</name>
    <name type="common">Two-spotted spider mite</name>
    <dbReference type="NCBI Taxonomy" id="32264"/>
    <lineage>
        <taxon>Eukaryota</taxon>
        <taxon>Metazoa</taxon>
        <taxon>Ecdysozoa</taxon>
        <taxon>Arthropoda</taxon>
        <taxon>Chelicerata</taxon>
        <taxon>Arachnida</taxon>
        <taxon>Acari</taxon>
        <taxon>Acariformes</taxon>
        <taxon>Trombidiformes</taxon>
        <taxon>Prostigmata</taxon>
        <taxon>Eleutherengona</taxon>
        <taxon>Raphignathae</taxon>
        <taxon>Tetranychoidea</taxon>
        <taxon>Tetranychidae</taxon>
        <taxon>Tetranychus</taxon>
    </lineage>
</organism>
<sequence>MQQVRKCNHLNHHFKHHLDQHQQNEANSVSPSFHLFLGLT</sequence>
<protein>
    <submittedName>
        <fullName evidence="1">Uncharacterized protein</fullName>
    </submittedName>
</protein>
<name>T1KAZ8_TETUR</name>